<dbReference type="SMART" id="SM00252">
    <property type="entry name" value="SH2"/>
    <property type="match status" value="1"/>
</dbReference>
<dbReference type="PROSITE" id="PS50001">
    <property type="entry name" value="SH2"/>
    <property type="match status" value="1"/>
</dbReference>
<evidence type="ECO:0000259" key="5">
    <source>
        <dbReference type="PROSITE" id="PS50001"/>
    </source>
</evidence>
<dbReference type="SUPFAM" id="SSF55550">
    <property type="entry name" value="SH2 domain"/>
    <property type="match status" value="1"/>
</dbReference>
<proteinExistence type="inferred from homology"/>
<dbReference type="PANTHER" id="PTHR11801">
    <property type="entry name" value="SIGNAL TRANSDUCER AND ACTIVATOR OF TRANSCRIPTION"/>
    <property type="match status" value="1"/>
</dbReference>
<sequence length="194" mass="22455">MANFVLEAIGVVANLLIQSTIVYYLHVFFSAYICNKLTLNLCRNTQVADYSGMYLSWSQFCKEPLPERNFTFWEWFYAVMKLTREHLRQPWADGAIMGFVRKKQAEEMLSKCANGTFLLRFSDSELGGVTIAWVGEQSEVFMLQPFTSKDFAIRSLADRISDLPHLVYLYLDISKDQAFGKYYTPFNGKIYSHV</sequence>
<dbReference type="GO" id="GO:0006357">
    <property type="term" value="P:regulation of transcription by RNA polymerase II"/>
    <property type="evidence" value="ECO:0007669"/>
    <property type="project" value="UniProtKB-ARBA"/>
</dbReference>
<dbReference type="SUPFAM" id="SSF49417">
    <property type="entry name" value="p53-like transcription factors"/>
    <property type="match status" value="1"/>
</dbReference>
<keyword evidence="2 3" id="KW-0727">SH2 domain</keyword>
<dbReference type="Gene3D" id="3.30.505.10">
    <property type="entry name" value="SH2 domain"/>
    <property type="match status" value="1"/>
</dbReference>
<dbReference type="InterPro" id="IPR000980">
    <property type="entry name" value="SH2"/>
</dbReference>
<protein>
    <recommendedName>
        <fullName evidence="5">SH2 domain-containing protein</fullName>
    </recommendedName>
</protein>
<dbReference type="GO" id="GO:0003700">
    <property type="term" value="F:DNA-binding transcription factor activity"/>
    <property type="evidence" value="ECO:0007669"/>
    <property type="project" value="InterPro"/>
</dbReference>
<evidence type="ECO:0000256" key="1">
    <source>
        <dbReference type="ARBA" id="ARBA00005586"/>
    </source>
</evidence>
<comment type="similarity">
    <text evidence="1">Belongs to the transcription factor STAT family.</text>
</comment>
<dbReference type="GO" id="GO:0007165">
    <property type="term" value="P:signal transduction"/>
    <property type="evidence" value="ECO:0007669"/>
    <property type="project" value="InterPro"/>
</dbReference>
<dbReference type="AlphaFoldDB" id="A0A7R9FY75"/>
<organism evidence="6">
    <name type="scientific">Timema shepardi</name>
    <name type="common">Walking stick</name>
    <dbReference type="NCBI Taxonomy" id="629360"/>
    <lineage>
        <taxon>Eukaryota</taxon>
        <taxon>Metazoa</taxon>
        <taxon>Ecdysozoa</taxon>
        <taxon>Arthropoda</taxon>
        <taxon>Hexapoda</taxon>
        <taxon>Insecta</taxon>
        <taxon>Pterygota</taxon>
        <taxon>Neoptera</taxon>
        <taxon>Polyneoptera</taxon>
        <taxon>Phasmatodea</taxon>
        <taxon>Timematodea</taxon>
        <taxon>Timematoidea</taxon>
        <taxon>Timematidae</taxon>
        <taxon>Timema</taxon>
    </lineage>
</organism>
<dbReference type="InterPro" id="IPR036860">
    <property type="entry name" value="SH2_dom_sf"/>
</dbReference>
<dbReference type="Pfam" id="PF00017">
    <property type="entry name" value="SH2"/>
    <property type="match status" value="1"/>
</dbReference>
<dbReference type="Gene3D" id="1.10.238.10">
    <property type="entry name" value="EF-hand"/>
    <property type="match status" value="1"/>
</dbReference>
<dbReference type="InterPro" id="IPR001217">
    <property type="entry name" value="STAT"/>
</dbReference>
<evidence type="ECO:0000256" key="4">
    <source>
        <dbReference type="SAM" id="Phobius"/>
    </source>
</evidence>
<keyword evidence="4" id="KW-1133">Transmembrane helix</keyword>
<keyword evidence="4" id="KW-0812">Transmembrane</keyword>
<gene>
    <name evidence="6" type="ORF">TSIB3V08_LOCUS3898</name>
</gene>
<keyword evidence="4" id="KW-0472">Membrane</keyword>
<feature type="domain" description="SH2" evidence="5">
    <location>
        <begin position="91"/>
        <end position="186"/>
    </location>
</feature>
<dbReference type="CDD" id="cd09919">
    <property type="entry name" value="SH2_STAT_family"/>
    <property type="match status" value="1"/>
</dbReference>
<dbReference type="InterPro" id="IPR008967">
    <property type="entry name" value="p53-like_TF_DNA-bd_sf"/>
</dbReference>
<evidence type="ECO:0000313" key="6">
    <source>
        <dbReference type="EMBL" id="CAD7259696.1"/>
    </source>
</evidence>
<evidence type="ECO:0000256" key="3">
    <source>
        <dbReference type="PROSITE-ProRule" id="PRU00191"/>
    </source>
</evidence>
<evidence type="ECO:0000256" key="2">
    <source>
        <dbReference type="ARBA" id="ARBA00022999"/>
    </source>
</evidence>
<dbReference type="InterPro" id="IPR048988">
    <property type="entry name" value="STAT_linker"/>
</dbReference>
<dbReference type="Pfam" id="PF21354">
    <property type="entry name" value="STAT_linker"/>
    <property type="match status" value="1"/>
</dbReference>
<name>A0A7R9FY75_TIMSH</name>
<dbReference type="EMBL" id="OC001342">
    <property type="protein sequence ID" value="CAD7259696.1"/>
    <property type="molecule type" value="Genomic_DNA"/>
</dbReference>
<reference evidence="6" key="1">
    <citation type="submission" date="2020-11" db="EMBL/GenBank/DDBJ databases">
        <authorList>
            <person name="Tran Van P."/>
        </authorList>
    </citation>
    <scope>NUCLEOTIDE SEQUENCE</scope>
</reference>
<feature type="transmembrane region" description="Helical" evidence="4">
    <location>
        <begin position="12"/>
        <end position="33"/>
    </location>
</feature>
<accession>A0A7R9FY75</accession>